<name>A0A1T1AQT1_RHOFE</name>
<dbReference type="SUPFAM" id="SSF53613">
    <property type="entry name" value="Ribokinase-like"/>
    <property type="match status" value="1"/>
</dbReference>
<evidence type="ECO:0000256" key="1">
    <source>
        <dbReference type="ARBA" id="ARBA00010688"/>
    </source>
</evidence>
<sequence>MNHQYDVVALGEAMVEFNQIPQGDGRMYLQGFGGDTSNTTIAAARQGARCAYVSLVGSDALGDMCLALWKSEGVDVSAVHVHKDAPTGVYFVHHDADGHHFSYLRKGSAASGMRPSDLSPALIGNTKYLHVTGISQAISANAHETVAAAIAMARAAGARVSYDPNLRSALWSLEDARSTVIETIALADEFLPGLEELSKLSGLHAPEDLIAWAHKQGTKVVVMKMGIEGVMVSDGKQIQKIPAFPVKAVDATGAGDCFNGAYLARRARGEDVFASARWAVASAALSTQGYGAVAPLPTEARVADFLKSFAAAPKP</sequence>
<dbReference type="InterPro" id="IPR011611">
    <property type="entry name" value="PfkB_dom"/>
</dbReference>
<dbReference type="Proteomes" id="UP000190750">
    <property type="component" value="Unassembled WGS sequence"/>
</dbReference>
<evidence type="ECO:0000256" key="2">
    <source>
        <dbReference type="ARBA" id="ARBA00022679"/>
    </source>
</evidence>
<proteinExistence type="inferred from homology"/>
<dbReference type="AlphaFoldDB" id="A0A1T1AQT1"/>
<evidence type="ECO:0000259" key="4">
    <source>
        <dbReference type="Pfam" id="PF00294"/>
    </source>
</evidence>
<keyword evidence="2" id="KW-0808">Transferase</keyword>
<keyword evidence="6" id="KW-1185">Reference proteome</keyword>
<organism evidence="5 6">
    <name type="scientific">Rhodoferax fermentans</name>
    <dbReference type="NCBI Taxonomy" id="28066"/>
    <lineage>
        <taxon>Bacteria</taxon>
        <taxon>Pseudomonadati</taxon>
        <taxon>Pseudomonadota</taxon>
        <taxon>Betaproteobacteria</taxon>
        <taxon>Burkholderiales</taxon>
        <taxon>Comamonadaceae</taxon>
        <taxon>Rhodoferax</taxon>
    </lineage>
</organism>
<keyword evidence="3 5" id="KW-0418">Kinase</keyword>
<protein>
    <submittedName>
        <fullName evidence="5">2-dehydro-3-deoxygluconokinase</fullName>
    </submittedName>
</protein>
<dbReference type="GO" id="GO:0042840">
    <property type="term" value="P:D-glucuronate catabolic process"/>
    <property type="evidence" value="ECO:0007669"/>
    <property type="project" value="TreeGrafter"/>
</dbReference>
<evidence type="ECO:0000313" key="6">
    <source>
        <dbReference type="Proteomes" id="UP000190750"/>
    </source>
</evidence>
<dbReference type="RefSeq" id="WP_078364249.1">
    <property type="nucleotide sequence ID" value="NZ_MTJN01000002.1"/>
</dbReference>
<dbReference type="Pfam" id="PF00294">
    <property type="entry name" value="PfkB"/>
    <property type="match status" value="1"/>
</dbReference>
<evidence type="ECO:0000256" key="3">
    <source>
        <dbReference type="ARBA" id="ARBA00022777"/>
    </source>
</evidence>
<dbReference type="EMBL" id="MTJN01000002">
    <property type="protein sequence ID" value="OOV06454.1"/>
    <property type="molecule type" value="Genomic_DNA"/>
</dbReference>
<dbReference type="PANTHER" id="PTHR43085">
    <property type="entry name" value="HEXOKINASE FAMILY MEMBER"/>
    <property type="match status" value="1"/>
</dbReference>
<dbReference type="GO" id="GO:0005829">
    <property type="term" value="C:cytosol"/>
    <property type="evidence" value="ECO:0007669"/>
    <property type="project" value="TreeGrafter"/>
</dbReference>
<dbReference type="GO" id="GO:0019698">
    <property type="term" value="P:D-galacturonate catabolic process"/>
    <property type="evidence" value="ECO:0007669"/>
    <property type="project" value="TreeGrafter"/>
</dbReference>
<feature type="domain" description="Carbohydrate kinase PfkB" evidence="4">
    <location>
        <begin position="6"/>
        <end position="298"/>
    </location>
</feature>
<reference evidence="5 6" key="1">
    <citation type="submission" date="2017-01" db="EMBL/GenBank/DDBJ databases">
        <title>Genome sequencing of Rhodoferax fermentans JCM 7819.</title>
        <authorList>
            <person name="Kim Y.J."/>
            <person name="Farh M.E.-A."/>
            <person name="Yang D.-C."/>
        </authorList>
    </citation>
    <scope>NUCLEOTIDE SEQUENCE [LARGE SCALE GENOMIC DNA]</scope>
    <source>
        <strain evidence="5 6">JCM 7819</strain>
    </source>
</reference>
<comment type="caution">
    <text evidence="5">The sequence shown here is derived from an EMBL/GenBank/DDBJ whole genome shotgun (WGS) entry which is preliminary data.</text>
</comment>
<dbReference type="STRING" id="28066.RF819_06655"/>
<dbReference type="GO" id="GO:0008673">
    <property type="term" value="F:2-dehydro-3-deoxygluconokinase activity"/>
    <property type="evidence" value="ECO:0007669"/>
    <property type="project" value="TreeGrafter"/>
</dbReference>
<dbReference type="InterPro" id="IPR050306">
    <property type="entry name" value="PfkB_Carbo_kinase"/>
</dbReference>
<evidence type="ECO:0000313" key="5">
    <source>
        <dbReference type="EMBL" id="OOV06454.1"/>
    </source>
</evidence>
<gene>
    <name evidence="5" type="ORF">RF819_06655</name>
</gene>
<comment type="similarity">
    <text evidence="1">Belongs to the carbohydrate kinase PfkB family.</text>
</comment>
<dbReference type="PANTHER" id="PTHR43085:SF15">
    <property type="entry name" value="2-DEHYDRO-3-DEOXYGLUCONOKINASE"/>
    <property type="match status" value="1"/>
</dbReference>
<accession>A0A1T1AQT1</accession>
<dbReference type="CDD" id="cd01166">
    <property type="entry name" value="KdgK"/>
    <property type="match status" value="1"/>
</dbReference>
<dbReference type="OrthoDB" id="9795789at2"/>
<dbReference type="InterPro" id="IPR029056">
    <property type="entry name" value="Ribokinase-like"/>
</dbReference>
<dbReference type="Gene3D" id="3.40.1190.20">
    <property type="match status" value="1"/>
</dbReference>
<dbReference type="GO" id="GO:0006974">
    <property type="term" value="P:DNA damage response"/>
    <property type="evidence" value="ECO:0007669"/>
    <property type="project" value="TreeGrafter"/>
</dbReference>